<name>A0A0D6JN78_9EURY</name>
<feature type="domain" description="SWIM-type" evidence="3">
    <location>
        <begin position="101"/>
        <end position="133"/>
    </location>
</feature>
<dbReference type="InterPro" id="IPR007527">
    <property type="entry name" value="Znf_SWIM"/>
</dbReference>
<proteinExistence type="predicted"/>
<dbReference type="EMBL" id="CSTE01000001">
    <property type="protein sequence ID" value="CQR49341.1"/>
    <property type="molecule type" value="Genomic_DNA"/>
</dbReference>
<gene>
    <name evidence="4" type="ORF">BN996_00801</name>
</gene>
<keyword evidence="5" id="KW-1185">Reference proteome</keyword>
<feature type="region of interest" description="Disordered" evidence="2">
    <location>
        <begin position="49"/>
        <end position="74"/>
    </location>
</feature>
<reference evidence="5" key="1">
    <citation type="submission" date="2015-03" db="EMBL/GenBank/DDBJ databases">
        <authorList>
            <person name="Urmite Genomes"/>
        </authorList>
    </citation>
    <scope>NUCLEOTIDE SEQUENCE [LARGE SCALE GENOMIC DNA]</scope>
    <source>
        <strain evidence="5">Arc-Hr</strain>
    </source>
</reference>
<dbReference type="GO" id="GO:0008270">
    <property type="term" value="F:zinc ion binding"/>
    <property type="evidence" value="ECO:0007669"/>
    <property type="project" value="UniProtKB-KW"/>
</dbReference>
<sequence length="273" mass="30124">MPDESHSRARFSTRNEGLGRSRTYLQVTETDLEQPLVRSDSRTTMTHIAHTPASTRRPVRRKTTLPSDGLAGRARRARVEPMAVRPLRDGRYVVETDGGTYVVDVEARTCTCPDNAIRRARCKHLRRVAIEITRGEVPPPGRRSATCAVCGDETFVPMDAAGPQLCPDHEHRAGDLVHDRESGSLLVVTRALGTRADETPTETGKLVSAYESNRDYGDHEPAFEAVYLDSLPVNAGLADLGELHAYRFPASRLSRVERGFVGARTLGERLARA</sequence>
<keyword evidence="1" id="KW-0863">Zinc-finger</keyword>
<dbReference type="PROSITE" id="PS50966">
    <property type="entry name" value="ZF_SWIM"/>
    <property type="match status" value="1"/>
</dbReference>
<dbReference type="Proteomes" id="UP000198902">
    <property type="component" value="Unassembled WGS sequence"/>
</dbReference>
<evidence type="ECO:0000259" key="3">
    <source>
        <dbReference type="PROSITE" id="PS50966"/>
    </source>
</evidence>
<evidence type="ECO:0000256" key="1">
    <source>
        <dbReference type="PROSITE-ProRule" id="PRU00325"/>
    </source>
</evidence>
<keyword evidence="1" id="KW-0479">Metal-binding</keyword>
<dbReference type="AlphaFoldDB" id="A0A0D6JN78"/>
<dbReference type="Pfam" id="PF04434">
    <property type="entry name" value="SWIM"/>
    <property type="match status" value="1"/>
</dbReference>
<evidence type="ECO:0000313" key="4">
    <source>
        <dbReference type="EMBL" id="CQR49341.1"/>
    </source>
</evidence>
<organism evidence="4 5">
    <name type="scientific">Haloferax massiliensis</name>
    <dbReference type="NCBI Taxonomy" id="1476858"/>
    <lineage>
        <taxon>Archaea</taxon>
        <taxon>Methanobacteriati</taxon>
        <taxon>Methanobacteriota</taxon>
        <taxon>Stenosarchaea group</taxon>
        <taxon>Halobacteria</taxon>
        <taxon>Halobacteriales</taxon>
        <taxon>Haloferacaceae</taxon>
        <taxon>Haloferax</taxon>
    </lineage>
</organism>
<protein>
    <recommendedName>
        <fullName evidence="3">SWIM-type domain-containing protein</fullName>
    </recommendedName>
</protein>
<accession>A0A0D6JN78</accession>
<evidence type="ECO:0000256" key="2">
    <source>
        <dbReference type="SAM" id="MobiDB-lite"/>
    </source>
</evidence>
<keyword evidence="1" id="KW-0862">Zinc</keyword>
<feature type="region of interest" description="Disordered" evidence="2">
    <location>
        <begin position="1"/>
        <end position="20"/>
    </location>
</feature>
<evidence type="ECO:0000313" key="5">
    <source>
        <dbReference type="Proteomes" id="UP000198902"/>
    </source>
</evidence>